<dbReference type="EMBL" id="JAFICZ010000001">
    <property type="protein sequence ID" value="MBP1293887.1"/>
    <property type="molecule type" value="Genomic_DNA"/>
</dbReference>
<dbReference type="Proteomes" id="UP001565471">
    <property type="component" value="Unassembled WGS sequence"/>
</dbReference>
<protein>
    <submittedName>
        <fullName evidence="2">Phasin</fullName>
    </submittedName>
</protein>
<dbReference type="InterPro" id="IPR018968">
    <property type="entry name" value="Phasin"/>
</dbReference>
<organism evidence="2 4">
    <name type="scientific">Bradyrhizobium elkanii</name>
    <dbReference type="NCBI Taxonomy" id="29448"/>
    <lineage>
        <taxon>Bacteria</taxon>
        <taxon>Pseudomonadati</taxon>
        <taxon>Pseudomonadota</taxon>
        <taxon>Alphaproteobacteria</taxon>
        <taxon>Hyphomicrobiales</taxon>
        <taxon>Nitrobacteraceae</taxon>
        <taxon>Bradyrhizobium</taxon>
    </lineage>
</organism>
<evidence type="ECO:0000259" key="1">
    <source>
        <dbReference type="Pfam" id="PF09361"/>
    </source>
</evidence>
<dbReference type="EMBL" id="JBGBZA010000002">
    <property type="protein sequence ID" value="MEY9320722.1"/>
    <property type="molecule type" value="Genomic_DNA"/>
</dbReference>
<dbReference type="STRING" id="29448.QU41_03065"/>
<dbReference type="RefSeq" id="WP_016846989.1">
    <property type="nucleotide sequence ID" value="NZ_BJNL01000038.1"/>
</dbReference>
<gene>
    <name evidence="3" type="ORF">ABIF29_007521</name>
    <name evidence="2" type="ORF">JOH49_003640</name>
</gene>
<evidence type="ECO:0000313" key="5">
    <source>
        <dbReference type="Proteomes" id="UP001565471"/>
    </source>
</evidence>
<sequence length="132" mass="14650">MSDNGRDHFEIPKFEIPKDMRSMAEASFDQARKAFEQFVTNAKDTAGKIEERNATMRAGAKDLSAKALSYAEKNVQSSLDYAEALLKAKDLSDVMRLHSEYVQGQMRSLAEQASEMGQAVSRAAMDAVKPKN</sequence>
<dbReference type="AlphaFoldDB" id="A0A1E3EUB0"/>
<accession>A0A1E3EUB0</accession>
<reference evidence="3 5" key="2">
    <citation type="submission" date="2024-07" db="EMBL/GenBank/DDBJ databases">
        <title>Genomic Encyclopedia of Type Strains, Phase V (KMG-V): Genome sequencing to study the core and pangenomes of soil and plant-associated prokaryotes.</title>
        <authorList>
            <person name="Whitman W."/>
        </authorList>
    </citation>
    <scope>NUCLEOTIDE SEQUENCE [LARGE SCALE GENOMIC DNA]</scope>
    <source>
        <strain evidence="3 5">USDA 415</strain>
    </source>
</reference>
<evidence type="ECO:0000313" key="3">
    <source>
        <dbReference type="EMBL" id="MEY9320722.1"/>
    </source>
</evidence>
<dbReference type="OrthoDB" id="7856369at2"/>
<feature type="domain" description="Phasin" evidence="1">
    <location>
        <begin position="36"/>
        <end position="130"/>
    </location>
</feature>
<name>A0A1E3EUB0_BRAEL</name>
<dbReference type="GeneID" id="92951487"/>
<evidence type="ECO:0000313" key="4">
    <source>
        <dbReference type="Proteomes" id="UP000673383"/>
    </source>
</evidence>
<proteinExistence type="predicted"/>
<dbReference type="eggNOG" id="COG5490">
    <property type="taxonomic scope" value="Bacteria"/>
</dbReference>
<comment type="caution">
    <text evidence="2">The sequence shown here is derived from an EMBL/GenBank/DDBJ whole genome shotgun (WGS) entry which is preliminary data.</text>
</comment>
<reference evidence="2" key="1">
    <citation type="submission" date="2021-02" db="EMBL/GenBank/DDBJ databases">
        <title>Genomic Encyclopedia of Type Strains, Phase IV (KMG-V): Genome sequencing to study the core and pangenomes of soil and plant-associated prokaryotes.</title>
        <authorList>
            <person name="Whitman W."/>
        </authorList>
    </citation>
    <scope>NUCLEOTIDE SEQUENCE</scope>
    <source>
        <strain evidence="2">USDA 406</strain>
    </source>
</reference>
<keyword evidence="5" id="KW-1185">Reference proteome</keyword>
<dbReference type="Pfam" id="PF09361">
    <property type="entry name" value="Phasin_2"/>
    <property type="match status" value="1"/>
</dbReference>
<evidence type="ECO:0000313" key="2">
    <source>
        <dbReference type="EMBL" id="MBP1293887.1"/>
    </source>
</evidence>
<dbReference type="Proteomes" id="UP000673383">
    <property type="component" value="Unassembled WGS sequence"/>
</dbReference>